<evidence type="ECO:0000256" key="4">
    <source>
        <dbReference type="ARBA" id="ARBA00022989"/>
    </source>
</evidence>
<keyword evidence="5 6" id="KW-0472">Membrane</keyword>
<dbReference type="EMBL" id="JAATJC010000001">
    <property type="protein sequence ID" value="NJC05841.1"/>
    <property type="molecule type" value="Genomic_DNA"/>
</dbReference>
<accession>A0A7X6BH85</accession>
<dbReference type="GO" id="GO:0005886">
    <property type="term" value="C:plasma membrane"/>
    <property type="evidence" value="ECO:0007669"/>
    <property type="project" value="TreeGrafter"/>
</dbReference>
<dbReference type="RefSeq" id="WP_168068654.1">
    <property type="nucleotide sequence ID" value="NZ_JAATJC010000001.1"/>
</dbReference>
<name>A0A7X6BH85_9SPHN</name>
<dbReference type="InterPro" id="IPR051401">
    <property type="entry name" value="GtrA_CellWall_Glycosyl"/>
</dbReference>
<keyword evidence="3 6" id="KW-0812">Transmembrane</keyword>
<dbReference type="Pfam" id="PF04138">
    <property type="entry name" value="GtrA_DPMS_TM"/>
    <property type="match status" value="1"/>
</dbReference>
<evidence type="ECO:0000313" key="8">
    <source>
        <dbReference type="EMBL" id="NJC05841.1"/>
    </source>
</evidence>
<reference evidence="8 9" key="1">
    <citation type="submission" date="2020-03" db="EMBL/GenBank/DDBJ databases">
        <title>Genomic Encyclopedia of Type Strains, Phase IV (KMG-IV): sequencing the most valuable type-strain genomes for metagenomic binning, comparative biology and taxonomic classification.</title>
        <authorList>
            <person name="Goeker M."/>
        </authorList>
    </citation>
    <scope>NUCLEOTIDE SEQUENCE [LARGE SCALE GENOMIC DNA]</scope>
    <source>
        <strain evidence="8 9">DSM 16846</strain>
    </source>
</reference>
<dbReference type="GO" id="GO:0000271">
    <property type="term" value="P:polysaccharide biosynthetic process"/>
    <property type="evidence" value="ECO:0007669"/>
    <property type="project" value="InterPro"/>
</dbReference>
<feature type="transmembrane region" description="Helical" evidence="6">
    <location>
        <begin position="25"/>
        <end position="45"/>
    </location>
</feature>
<comment type="subcellular location">
    <subcellularLocation>
        <location evidence="1">Membrane</location>
        <topology evidence="1">Multi-pass membrane protein</topology>
    </subcellularLocation>
</comment>
<feature type="domain" description="GtrA/DPMS transmembrane" evidence="7">
    <location>
        <begin position="27"/>
        <end position="142"/>
    </location>
</feature>
<gene>
    <name evidence="8" type="ORF">GGQ97_001634</name>
</gene>
<evidence type="ECO:0000256" key="3">
    <source>
        <dbReference type="ARBA" id="ARBA00022692"/>
    </source>
</evidence>
<evidence type="ECO:0000313" key="9">
    <source>
        <dbReference type="Proteomes" id="UP000558192"/>
    </source>
</evidence>
<comment type="similarity">
    <text evidence="2">Belongs to the GtrA family.</text>
</comment>
<evidence type="ECO:0000256" key="2">
    <source>
        <dbReference type="ARBA" id="ARBA00009399"/>
    </source>
</evidence>
<keyword evidence="4 6" id="KW-1133">Transmembrane helix</keyword>
<keyword evidence="9" id="KW-1185">Reference proteome</keyword>
<sequence length="145" mass="16128">MLRPLMAGHARRAQALLAHPASRQLIRYIIAGLLVTWFAATIYSVLVSRHISPYLANVGSTAGGLLAGYTIHSRWSFKDGRKDSETFQLGRFLAASGVAFGINTFWIWLTVKQFGLSSYAPVPLMMAATPILSFLLNRYWVFKAH</sequence>
<proteinExistence type="inferred from homology"/>
<dbReference type="Proteomes" id="UP000558192">
    <property type="component" value="Unassembled WGS sequence"/>
</dbReference>
<feature type="transmembrane region" description="Helical" evidence="6">
    <location>
        <begin position="92"/>
        <end position="109"/>
    </location>
</feature>
<dbReference type="PANTHER" id="PTHR38459">
    <property type="entry name" value="PROPHAGE BACTOPRENOL-LINKED GLUCOSE TRANSLOCASE HOMOLOG"/>
    <property type="match status" value="1"/>
</dbReference>
<dbReference type="InterPro" id="IPR007267">
    <property type="entry name" value="GtrA_DPMS_TM"/>
</dbReference>
<organism evidence="8 9">
    <name type="scientific">Sphingomonas kaistensis</name>
    <dbReference type="NCBI Taxonomy" id="298708"/>
    <lineage>
        <taxon>Bacteria</taxon>
        <taxon>Pseudomonadati</taxon>
        <taxon>Pseudomonadota</taxon>
        <taxon>Alphaproteobacteria</taxon>
        <taxon>Sphingomonadales</taxon>
        <taxon>Sphingomonadaceae</taxon>
        <taxon>Sphingomonas</taxon>
    </lineage>
</organism>
<evidence type="ECO:0000256" key="6">
    <source>
        <dbReference type="SAM" id="Phobius"/>
    </source>
</evidence>
<feature type="transmembrane region" description="Helical" evidence="6">
    <location>
        <begin position="121"/>
        <end position="141"/>
    </location>
</feature>
<protein>
    <submittedName>
        <fullName evidence="8">Putative flippase GtrA</fullName>
    </submittedName>
</protein>
<evidence type="ECO:0000259" key="7">
    <source>
        <dbReference type="Pfam" id="PF04138"/>
    </source>
</evidence>
<comment type="caution">
    <text evidence="8">The sequence shown here is derived from an EMBL/GenBank/DDBJ whole genome shotgun (WGS) entry which is preliminary data.</text>
</comment>
<dbReference type="AlphaFoldDB" id="A0A7X6BH85"/>
<evidence type="ECO:0000256" key="5">
    <source>
        <dbReference type="ARBA" id="ARBA00023136"/>
    </source>
</evidence>
<dbReference type="PANTHER" id="PTHR38459:SF1">
    <property type="entry name" value="PROPHAGE BACTOPRENOL-LINKED GLUCOSE TRANSLOCASE HOMOLOG"/>
    <property type="match status" value="1"/>
</dbReference>
<feature type="transmembrane region" description="Helical" evidence="6">
    <location>
        <begin position="51"/>
        <end position="71"/>
    </location>
</feature>
<evidence type="ECO:0000256" key="1">
    <source>
        <dbReference type="ARBA" id="ARBA00004141"/>
    </source>
</evidence>